<dbReference type="AlphaFoldDB" id="A0A6C0F2Y1"/>
<dbReference type="Gene3D" id="1.25.40.180">
    <property type="match status" value="1"/>
</dbReference>
<evidence type="ECO:0000313" key="2">
    <source>
        <dbReference type="EMBL" id="QHT35997.1"/>
    </source>
</evidence>
<accession>A0A6C0F2Y1</accession>
<protein>
    <recommendedName>
        <fullName evidence="3">MIF4G domain-containing protein</fullName>
    </recommendedName>
</protein>
<reference evidence="2" key="1">
    <citation type="journal article" date="2020" name="Nature">
        <title>Giant virus diversity and host interactions through global metagenomics.</title>
        <authorList>
            <person name="Schulz F."/>
            <person name="Roux S."/>
            <person name="Paez-Espino D."/>
            <person name="Jungbluth S."/>
            <person name="Walsh D.A."/>
            <person name="Denef V.J."/>
            <person name="McMahon K.D."/>
            <person name="Konstantinidis K.T."/>
            <person name="Eloe-Fadrosh E.A."/>
            <person name="Kyrpides N.C."/>
            <person name="Woyke T."/>
        </authorList>
    </citation>
    <scope>NUCLEOTIDE SEQUENCE</scope>
    <source>
        <strain evidence="2">GVMAG-M-3300009182-46</strain>
    </source>
</reference>
<dbReference type="InterPro" id="IPR016024">
    <property type="entry name" value="ARM-type_fold"/>
</dbReference>
<organism evidence="2">
    <name type="scientific">viral metagenome</name>
    <dbReference type="NCBI Taxonomy" id="1070528"/>
    <lineage>
        <taxon>unclassified sequences</taxon>
        <taxon>metagenomes</taxon>
        <taxon>organismal metagenomes</taxon>
    </lineage>
</organism>
<evidence type="ECO:0008006" key="3">
    <source>
        <dbReference type="Google" id="ProtNLM"/>
    </source>
</evidence>
<dbReference type="SUPFAM" id="SSF48371">
    <property type="entry name" value="ARM repeat"/>
    <property type="match status" value="1"/>
</dbReference>
<evidence type="ECO:0000256" key="1">
    <source>
        <dbReference type="SAM" id="MobiDB-lite"/>
    </source>
</evidence>
<feature type="region of interest" description="Disordered" evidence="1">
    <location>
        <begin position="52"/>
        <end position="85"/>
    </location>
</feature>
<proteinExistence type="predicted"/>
<sequence>MAITATMAKRYTLEDFTNISFAGFNFTIPEETIDAISALAIEVGSPTYIKTPNFQKRERPPVSNSFAEPGSINRDSHRKKRGNKAMEVSSEDWEAIRTFSATKIEKKVGVDGVIDKVRLHLNKLTDKTYEDMKNNIAEILKETTDEEIEKVGTAIFDIACNNRFYSKLYADLYADLIDRFTIMQEIFEKNFSEFLRLFDTIQYITPEENYTKFCDINKENEKRRSISLFFVNLCISGIVRKERIVSLSCNLLRQVVTMISQDDKKNEVDEITENVILLFNKTFIESIDQTLADYMIGELTIIDTIHMLAKSKVKSYPSLTNKTIFKYMDLIEM</sequence>
<dbReference type="EMBL" id="MN739029">
    <property type="protein sequence ID" value="QHT35997.1"/>
    <property type="molecule type" value="Genomic_DNA"/>
</dbReference>
<name>A0A6C0F2Y1_9ZZZZ</name>